<name>A0A448UYM2_9MICC</name>
<sequence length="217" mass="24406">MDKAFLGPLVSALGRSFLSKRNQNKTSKSNVHRIGLLLFAACGFWIFAFGALVLLITQVLFNKPLAFEFYSTVLVCSVCGIFLYILYRNAYVKITRTYVLRRDLLRRVQKVYFKDVNMFRAYGNREEAGIVLFSDSSAGTGSVLVTSVQASLLYIQAQMVFRMEQERWAEADSDDDQGMLRDYMRSGQAWELVMSSGGANFPENDKKSSGSSSDEGN</sequence>
<evidence type="ECO:0000313" key="3">
    <source>
        <dbReference type="EMBL" id="VEJ31031.1"/>
    </source>
</evidence>
<evidence type="ECO:0000256" key="1">
    <source>
        <dbReference type="SAM" id="MobiDB-lite"/>
    </source>
</evidence>
<feature type="transmembrane region" description="Helical" evidence="2">
    <location>
        <begin position="34"/>
        <end position="61"/>
    </location>
</feature>
<accession>A0A448UYM2</accession>
<proteinExistence type="predicted"/>
<dbReference type="EMBL" id="LR134521">
    <property type="protein sequence ID" value="VEJ31031.1"/>
    <property type="molecule type" value="Genomic_DNA"/>
</dbReference>
<feature type="transmembrane region" description="Helical" evidence="2">
    <location>
        <begin position="67"/>
        <end position="87"/>
    </location>
</feature>
<evidence type="ECO:0000256" key="2">
    <source>
        <dbReference type="SAM" id="Phobius"/>
    </source>
</evidence>
<organism evidence="3 4">
    <name type="scientific">Rothia dentocariosa</name>
    <dbReference type="NCBI Taxonomy" id="2047"/>
    <lineage>
        <taxon>Bacteria</taxon>
        <taxon>Bacillati</taxon>
        <taxon>Actinomycetota</taxon>
        <taxon>Actinomycetes</taxon>
        <taxon>Micrococcales</taxon>
        <taxon>Micrococcaceae</taxon>
        <taxon>Rothia</taxon>
    </lineage>
</organism>
<protein>
    <submittedName>
        <fullName evidence="3">Uncharacterized protein</fullName>
    </submittedName>
</protein>
<dbReference type="Proteomes" id="UP000270988">
    <property type="component" value="Chromosome"/>
</dbReference>
<gene>
    <name evidence="3" type="ORF">NCTC10918_02327</name>
</gene>
<dbReference type="AlphaFoldDB" id="A0A448UYM2"/>
<keyword evidence="2" id="KW-0812">Transmembrane</keyword>
<keyword evidence="2" id="KW-0472">Membrane</keyword>
<reference evidence="3 4" key="1">
    <citation type="submission" date="2018-12" db="EMBL/GenBank/DDBJ databases">
        <authorList>
            <consortium name="Pathogen Informatics"/>
        </authorList>
    </citation>
    <scope>NUCLEOTIDE SEQUENCE [LARGE SCALE GENOMIC DNA]</scope>
    <source>
        <strain evidence="3 4">NCTC10918</strain>
    </source>
</reference>
<keyword evidence="2" id="KW-1133">Transmembrane helix</keyword>
<feature type="region of interest" description="Disordered" evidence="1">
    <location>
        <begin position="196"/>
        <end position="217"/>
    </location>
</feature>
<evidence type="ECO:0000313" key="4">
    <source>
        <dbReference type="Proteomes" id="UP000270988"/>
    </source>
</evidence>